<reference evidence="2 3" key="1">
    <citation type="submission" date="2017-06" db="EMBL/GenBank/DDBJ databases">
        <title>Global population genomics of the pathogenic fungus Cryptococcus neoformans var. grubii.</title>
        <authorList>
            <person name="Cuomo C."/>
            <person name="Litvintseva A."/>
            <person name="Chen Y."/>
            <person name="Young S."/>
            <person name="Zeng Q."/>
            <person name="Chapman S."/>
            <person name="Gujja S."/>
            <person name="Saif S."/>
            <person name="Birren B."/>
        </authorList>
    </citation>
    <scope>NUCLEOTIDE SEQUENCE [LARGE SCALE GENOMIC DNA]</scope>
    <source>
        <strain evidence="2 3">Tu259-1</strain>
    </source>
</reference>
<feature type="compositionally biased region" description="Acidic residues" evidence="1">
    <location>
        <begin position="714"/>
        <end position="727"/>
    </location>
</feature>
<organism evidence="2 3">
    <name type="scientific">Cryptococcus neoformans Tu259-1</name>
    <dbReference type="NCBI Taxonomy" id="1230072"/>
    <lineage>
        <taxon>Eukaryota</taxon>
        <taxon>Fungi</taxon>
        <taxon>Dikarya</taxon>
        <taxon>Basidiomycota</taxon>
        <taxon>Agaricomycotina</taxon>
        <taxon>Tremellomycetes</taxon>
        <taxon>Tremellales</taxon>
        <taxon>Cryptococcaceae</taxon>
        <taxon>Cryptococcus</taxon>
        <taxon>Cryptococcus neoformans species complex</taxon>
    </lineage>
</organism>
<feature type="region of interest" description="Disordered" evidence="1">
    <location>
        <begin position="360"/>
        <end position="399"/>
    </location>
</feature>
<proteinExistence type="predicted"/>
<dbReference type="OrthoDB" id="2590746at2759"/>
<comment type="caution">
    <text evidence="2">The sequence shown here is derived from an EMBL/GenBank/DDBJ whole genome shotgun (WGS) entry which is preliminary data.</text>
</comment>
<evidence type="ECO:0000313" key="3">
    <source>
        <dbReference type="Proteomes" id="UP000199727"/>
    </source>
</evidence>
<feature type="region of interest" description="Disordered" evidence="1">
    <location>
        <begin position="602"/>
        <end position="728"/>
    </location>
</feature>
<feature type="compositionally biased region" description="Polar residues" evidence="1">
    <location>
        <begin position="637"/>
        <end position="647"/>
    </location>
</feature>
<accession>A0A854QE97</accession>
<feature type="compositionally biased region" description="Low complexity" evidence="1">
    <location>
        <begin position="684"/>
        <end position="696"/>
    </location>
</feature>
<feature type="region of interest" description="Disordered" evidence="1">
    <location>
        <begin position="15"/>
        <end position="289"/>
    </location>
</feature>
<feature type="compositionally biased region" description="Pro residues" evidence="1">
    <location>
        <begin position="657"/>
        <end position="671"/>
    </location>
</feature>
<name>A0A854QE97_CRYNE</name>
<feature type="compositionally biased region" description="Low complexity" evidence="1">
    <location>
        <begin position="84"/>
        <end position="100"/>
    </location>
</feature>
<dbReference type="Proteomes" id="UP000199727">
    <property type="component" value="Unassembled WGS sequence"/>
</dbReference>
<feature type="compositionally biased region" description="Polar residues" evidence="1">
    <location>
        <begin position="360"/>
        <end position="371"/>
    </location>
</feature>
<feature type="compositionally biased region" description="Polar residues" evidence="1">
    <location>
        <begin position="445"/>
        <end position="466"/>
    </location>
</feature>
<sequence>MPFLQTLNDLKDLTNSINPLNFLSPDHQSSPAPSPSTSPARPAAPPNQSEAGPGPSSLASRNAVAVNQRSVYSSPADSPRPSPKHSSSSSLPPSSDSAESVPVPRGAGAANVTGRRKSSGTSVVIAEPEVTNMARGRQKRPPSVASGISGFGDDGFSDRRGKKNPSDTYIIVKPPPATAKNPLNLQIQLVVKRNRRERGVSTSSNYSSLASPSSPADDRDVKSQSPATPNPQSSDPMLPSASMPTRSSSLPASATTSDVSDEEVSVKRSSSIRSGMSNATSSTGSGMSGKRIEPMFNLAVHNVVHPTVVTDAATDVKVAKFHKRVVDVSGVGIVEPSEIHLPSASNHLYPTISRVTSHVTSDGESLQTPSTKARPRSIASFSPSLSPVHTAHQEDSRGIRSSLELKGFRLDNLLHQKPDSGDSNTKKLFGKIFKKKKNGERTENVAINMSRSGSTSSIDPKSTSGMPLDAVSTNGSAAAGRASIHLPSTASDFHHSSPSAIGYPTFGTSPTIVVRQPPSVAQESRLKPELYSPTEKHHTALSPTVSSRSRPIGYNWTVRRWARRNSEGWAAHLVAAAAAGLEFVGAAEMAGENEVQFEWVKGVSEPDEKPRQRTLMGIGKPGISPGQPKGRAVSAPGRSTSTGTGPKSSRRIASPMPSTPSSPVPSRPPSPSLDGRPEPVRRVSAAASTSSSTASSKGVPSVAFDGAVAGGDMTAEEGDSSETEDSETPWSCWVWVKNTGQRQLLGTLTPAPHHPKVVGVLKIPMSLDPVSLTDIKGPVLNANGEQGHQTAMAMKKIKENVALTEENLKDMICVTALWLVAREEYGGLGRVGGGRRRRRGRKHA</sequence>
<dbReference type="EMBL" id="AMKT01000040">
    <property type="protein sequence ID" value="OXG22346.1"/>
    <property type="molecule type" value="Genomic_DNA"/>
</dbReference>
<evidence type="ECO:0000256" key="1">
    <source>
        <dbReference type="SAM" id="MobiDB-lite"/>
    </source>
</evidence>
<feature type="compositionally biased region" description="Polar residues" evidence="1">
    <location>
        <begin position="223"/>
        <end position="235"/>
    </location>
</feature>
<feature type="compositionally biased region" description="Low complexity" evidence="1">
    <location>
        <begin position="29"/>
        <end position="41"/>
    </location>
</feature>
<dbReference type="AlphaFoldDB" id="A0A854QE97"/>
<feature type="region of interest" description="Disordered" evidence="1">
    <location>
        <begin position="440"/>
        <end position="466"/>
    </location>
</feature>
<feature type="compositionally biased region" description="Polar residues" evidence="1">
    <location>
        <begin position="242"/>
        <end position="258"/>
    </location>
</feature>
<gene>
    <name evidence="2" type="ORF">C361_03005</name>
</gene>
<feature type="compositionally biased region" description="Low complexity" evidence="1">
    <location>
        <begin position="201"/>
        <end position="214"/>
    </location>
</feature>
<protein>
    <submittedName>
        <fullName evidence="2">Uncharacterized protein</fullName>
    </submittedName>
</protein>
<feature type="compositionally biased region" description="Polar residues" evidence="1">
    <location>
        <begin position="267"/>
        <end position="285"/>
    </location>
</feature>
<feature type="compositionally biased region" description="Polar residues" evidence="1">
    <location>
        <begin position="57"/>
        <end position="76"/>
    </location>
</feature>
<evidence type="ECO:0000313" key="2">
    <source>
        <dbReference type="EMBL" id="OXG22346.1"/>
    </source>
</evidence>